<dbReference type="RefSeq" id="WP_107978413.1">
    <property type="nucleotide sequence ID" value="NZ_BMEZ01000029.1"/>
</dbReference>
<comment type="cofactor">
    <cofactor evidence="1">
        <name>pyridoxal 5'-phosphate</name>
        <dbReference type="ChEBI" id="CHEBI:597326"/>
    </cofactor>
</comment>
<name>A0A2T6ABL2_9RHOB</name>
<dbReference type="Proteomes" id="UP000244069">
    <property type="component" value="Unassembled WGS sequence"/>
</dbReference>
<accession>A0A2T6ABL2</accession>
<keyword evidence="2 3" id="KW-0663">Pyridoxal phosphate</keyword>
<dbReference type="Gene3D" id="3.40.640.10">
    <property type="entry name" value="Type I PLP-dependent aspartate aminotransferase-like (Major domain)"/>
    <property type="match status" value="1"/>
</dbReference>
<protein>
    <submittedName>
        <fullName evidence="4">Glutamate-1-semialdehyde 2,1-aminomutase</fullName>
    </submittedName>
</protein>
<evidence type="ECO:0000256" key="3">
    <source>
        <dbReference type="RuleBase" id="RU003560"/>
    </source>
</evidence>
<dbReference type="AlphaFoldDB" id="A0A2T6ABL2"/>
<dbReference type="EMBL" id="QBKN01000031">
    <property type="protein sequence ID" value="PTX41213.1"/>
    <property type="molecule type" value="Genomic_DNA"/>
</dbReference>
<dbReference type="OrthoDB" id="9801052at2"/>
<gene>
    <name evidence="4" type="ORF">C8N44_13155</name>
</gene>
<comment type="similarity">
    <text evidence="3">Belongs to the class-III pyridoxal-phosphate-dependent aminotransferase family.</text>
</comment>
<dbReference type="SUPFAM" id="SSF53383">
    <property type="entry name" value="PLP-dependent transferases"/>
    <property type="match status" value="1"/>
</dbReference>
<keyword evidence="5" id="KW-1185">Reference proteome</keyword>
<evidence type="ECO:0000313" key="5">
    <source>
        <dbReference type="Proteomes" id="UP000244069"/>
    </source>
</evidence>
<dbReference type="InterPro" id="IPR015422">
    <property type="entry name" value="PyrdxlP-dep_Trfase_small"/>
</dbReference>
<dbReference type="GO" id="GO:0030170">
    <property type="term" value="F:pyridoxal phosphate binding"/>
    <property type="evidence" value="ECO:0007669"/>
    <property type="project" value="InterPro"/>
</dbReference>
<evidence type="ECO:0000256" key="2">
    <source>
        <dbReference type="ARBA" id="ARBA00022898"/>
    </source>
</evidence>
<dbReference type="InterPro" id="IPR015421">
    <property type="entry name" value="PyrdxlP-dep_Trfase_major"/>
</dbReference>
<sequence length="428" mass="45306">MMFHAGTLSAELARAEQDYLDRTPRSAAAQARAARVLPGGNTRSSLWAAPYPLSITGGSGCRITDADGHEYVDFLGEFTAGIYGHTCSELEQALTEAHRGGFGLSSHTPYEAELAEELAARFPSIDLLRFANSGTEANIMALTAARLVTGRERIVVFAGGYHGGVLTFGSGNSPVNMPFEFAVLPYNDLRAAEREFTASGDRIAAVLVEPMQGAGGCVVGTPDFLQGLHSLCNESGALLIFDEVQTARMAPGGAQERLGITPDMTTLGKIFGGGLAFGAFGGSAAVMGRFDPSHPDAIPHAGTFNNNRLTMAAGLEAVRRHLTPEALQALFARGEAFREALNARFAARGGAFHVTGMGSIMNIHAVAEDAEVRRDRLRLLHLRMMERGYYFAPRGLIALSFPLGEAERAGFLDALDTVLAAGGANSEA</sequence>
<dbReference type="InterPro" id="IPR015424">
    <property type="entry name" value="PyrdxlP-dep_Trfase"/>
</dbReference>
<evidence type="ECO:0000313" key="4">
    <source>
        <dbReference type="EMBL" id="PTX41213.1"/>
    </source>
</evidence>
<proteinExistence type="inferred from homology"/>
<organism evidence="4 5">
    <name type="scientific">Allosediminivita pacifica</name>
    <dbReference type="NCBI Taxonomy" id="1267769"/>
    <lineage>
        <taxon>Bacteria</taxon>
        <taxon>Pseudomonadati</taxon>
        <taxon>Pseudomonadota</taxon>
        <taxon>Alphaproteobacteria</taxon>
        <taxon>Rhodobacterales</taxon>
        <taxon>Paracoccaceae</taxon>
        <taxon>Allosediminivita</taxon>
    </lineage>
</organism>
<dbReference type="GO" id="GO:0008483">
    <property type="term" value="F:transaminase activity"/>
    <property type="evidence" value="ECO:0007669"/>
    <property type="project" value="InterPro"/>
</dbReference>
<dbReference type="PANTHER" id="PTHR43713">
    <property type="entry name" value="GLUTAMATE-1-SEMIALDEHYDE 2,1-AMINOMUTASE"/>
    <property type="match status" value="1"/>
</dbReference>
<reference evidence="4 5" key="1">
    <citation type="submission" date="2018-04" db="EMBL/GenBank/DDBJ databases">
        <title>Genomic Encyclopedia of Archaeal and Bacterial Type Strains, Phase II (KMG-II): from individual species to whole genera.</title>
        <authorList>
            <person name="Goeker M."/>
        </authorList>
    </citation>
    <scope>NUCLEOTIDE SEQUENCE [LARGE SCALE GENOMIC DNA]</scope>
    <source>
        <strain evidence="4 5">DSM 29329</strain>
    </source>
</reference>
<dbReference type="PANTHER" id="PTHR43713:SF3">
    <property type="entry name" value="GLUTAMATE-1-SEMIALDEHYDE 2,1-AMINOMUTASE 1, CHLOROPLASTIC-RELATED"/>
    <property type="match status" value="1"/>
</dbReference>
<comment type="caution">
    <text evidence="4">The sequence shown here is derived from an EMBL/GenBank/DDBJ whole genome shotgun (WGS) entry which is preliminary data.</text>
</comment>
<dbReference type="Pfam" id="PF00202">
    <property type="entry name" value="Aminotran_3"/>
    <property type="match status" value="1"/>
</dbReference>
<evidence type="ECO:0000256" key="1">
    <source>
        <dbReference type="ARBA" id="ARBA00001933"/>
    </source>
</evidence>
<dbReference type="InterPro" id="IPR005814">
    <property type="entry name" value="Aminotrans_3"/>
</dbReference>
<dbReference type="Gene3D" id="3.90.1150.10">
    <property type="entry name" value="Aspartate Aminotransferase, domain 1"/>
    <property type="match status" value="1"/>
</dbReference>